<evidence type="ECO:0000256" key="3">
    <source>
        <dbReference type="ARBA" id="ARBA00022491"/>
    </source>
</evidence>
<evidence type="ECO:0000256" key="6">
    <source>
        <dbReference type="ARBA" id="ARBA00023163"/>
    </source>
</evidence>
<evidence type="ECO:0000256" key="1">
    <source>
        <dbReference type="ARBA" id="ARBA00005322"/>
    </source>
</evidence>
<keyword evidence="12" id="KW-1185">Reference proteome</keyword>
<dbReference type="NCBIfam" id="TIGR03824">
    <property type="entry name" value="FlgM_jcvi"/>
    <property type="match status" value="1"/>
</dbReference>
<accession>A0ABY4TYC1</accession>
<evidence type="ECO:0000313" key="11">
    <source>
        <dbReference type="EMBL" id="URW75546.1"/>
    </source>
</evidence>
<evidence type="ECO:0000256" key="7">
    <source>
        <dbReference type="ARBA" id="ARBA00024739"/>
    </source>
</evidence>
<feature type="domain" description="Anti-sigma-28 factor FlgM C-terminal" evidence="10">
    <location>
        <begin position="21"/>
        <end position="64"/>
    </location>
</feature>
<dbReference type="Proteomes" id="UP001055580">
    <property type="component" value="Chromosome"/>
</dbReference>
<comment type="similarity">
    <text evidence="1">Belongs to the FlgM family.</text>
</comment>
<feature type="compositionally biased region" description="Low complexity" evidence="9">
    <location>
        <begin position="1"/>
        <end position="20"/>
    </location>
</feature>
<dbReference type="RefSeq" id="WP_250751863.1">
    <property type="nucleotide sequence ID" value="NZ_CP098401.1"/>
</dbReference>
<evidence type="ECO:0000256" key="5">
    <source>
        <dbReference type="ARBA" id="ARBA00023015"/>
    </source>
</evidence>
<keyword evidence="4" id="KW-1005">Bacterial flagellum biogenesis</keyword>
<evidence type="ECO:0000256" key="9">
    <source>
        <dbReference type="SAM" id="MobiDB-lite"/>
    </source>
</evidence>
<keyword evidence="6" id="KW-0804">Transcription</keyword>
<reference evidence="11" key="1">
    <citation type="submission" date="2022-05" db="EMBL/GenBank/DDBJ databases">
        <title>Sphingomonas sp. strain RMG20 Genome sequencing and assembly.</title>
        <authorList>
            <person name="Kim I."/>
        </authorList>
    </citation>
    <scope>NUCLEOTIDE SEQUENCE</scope>
    <source>
        <strain evidence="11">RMG20</strain>
    </source>
</reference>
<dbReference type="InterPro" id="IPR035890">
    <property type="entry name" value="Anti-sigma-28_factor_FlgM_sf"/>
</dbReference>
<evidence type="ECO:0000256" key="2">
    <source>
        <dbReference type="ARBA" id="ARBA00017823"/>
    </source>
</evidence>
<dbReference type="InterPro" id="IPR031316">
    <property type="entry name" value="FlgM_C"/>
</dbReference>
<evidence type="ECO:0000259" key="10">
    <source>
        <dbReference type="Pfam" id="PF04316"/>
    </source>
</evidence>
<dbReference type="InterPro" id="IPR007412">
    <property type="entry name" value="FlgM"/>
</dbReference>
<keyword evidence="11" id="KW-0282">Flagellum</keyword>
<gene>
    <name evidence="11" type="primary">flgM</name>
    <name evidence="11" type="ORF">M9980_13610</name>
</gene>
<evidence type="ECO:0000256" key="4">
    <source>
        <dbReference type="ARBA" id="ARBA00022795"/>
    </source>
</evidence>
<organism evidence="11 12">
    <name type="scientific">Sphingomonas donggukensis</name>
    <dbReference type="NCBI Taxonomy" id="2949093"/>
    <lineage>
        <taxon>Bacteria</taxon>
        <taxon>Pseudomonadati</taxon>
        <taxon>Pseudomonadota</taxon>
        <taxon>Alphaproteobacteria</taxon>
        <taxon>Sphingomonadales</taxon>
        <taxon>Sphingomonadaceae</taxon>
        <taxon>Sphingomonas</taxon>
    </lineage>
</organism>
<name>A0ABY4TYC1_9SPHN</name>
<dbReference type="SUPFAM" id="SSF101498">
    <property type="entry name" value="Anti-sigma factor FlgM"/>
    <property type="match status" value="1"/>
</dbReference>
<keyword evidence="11" id="KW-0966">Cell projection</keyword>
<feature type="region of interest" description="Disordered" evidence="9">
    <location>
        <begin position="1"/>
        <end position="35"/>
    </location>
</feature>
<keyword evidence="5" id="KW-0805">Transcription regulation</keyword>
<dbReference type="Pfam" id="PF04316">
    <property type="entry name" value="FlgM"/>
    <property type="match status" value="1"/>
</dbReference>
<keyword evidence="11" id="KW-0969">Cilium</keyword>
<protein>
    <recommendedName>
        <fullName evidence="2">Negative regulator of flagellin synthesis</fullName>
    </recommendedName>
    <alternativeName>
        <fullName evidence="8">Anti-sigma-28 factor</fullName>
    </alternativeName>
</protein>
<sequence>MSGLQASQAAVQSDAARAPSTLQALSQPAAATPPVDVERVAKIKKAIADGKFPLIPSSIADRLLALKLEWHPNEPA</sequence>
<proteinExistence type="inferred from homology"/>
<keyword evidence="3" id="KW-0678">Repressor</keyword>
<evidence type="ECO:0000256" key="8">
    <source>
        <dbReference type="ARBA" id="ARBA00030117"/>
    </source>
</evidence>
<comment type="function">
    <text evidence="7">Responsible for the coupling of flagellin expression to flagellar assembly by preventing expression of the flagellin genes when a component of the middle class of proteins is defective. It negatively regulates flagellar genes by inhibiting the activity of FliA by directly binding to FliA.</text>
</comment>
<dbReference type="EMBL" id="CP098401">
    <property type="protein sequence ID" value="URW75546.1"/>
    <property type="molecule type" value="Genomic_DNA"/>
</dbReference>
<evidence type="ECO:0000313" key="12">
    <source>
        <dbReference type="Proteomes" id="UP001055580"/>
    </source>
</evidence>